<dbReference type="InterPro" id="IPR042452">
    <property type="entry name" value="ZPR1_Znf1/2"/>
</dbReference>
<dbReference type="InterPro" id="IPR056180">
    <property type="entry name" value="ZPR1_jr_dom"/>
</dbReference>
<dbReference type="VEuPathDB" id="AmoebaDB:ACA1_249160"/>
<dbReference type="EMBL" id="KB007971">
    <property type="protein sequence ID" value="ELR17869.1"/>
    <property type="molecule type" value="Genomic_DNA"/>
</dbReference>
<evidence type="ECO:0000256" key="8">
    <source>
        <dbReference type="SAM" id="MobiDB-lite"/>
    </source>
</evidence>
<evidence type="ECO:0000256" key="6">
    <source>
        <dbReference type="ARBA" id="ARBA00022833"/>
    </source>
</evidence>
<keyword evidence="6" id="KW-0862">Zinc</keyword>
<dbReference type="InterPro" id="IPR040141">
    <property type="entry name" value="ZPR1"/>
</dbReference>
<evidence type="ECO:0000259" key="9">
    <source>
        <dbReference type="SMART" id="SM00709"/>
    </source>
</evidence>
<dbReference type="GO" id="GO:0008270">
    <property type="term" value="F:zinc ion binding"/>
    <property type="evidence" value="ECO:0007669"/>
    <property type="project" value="UniProtKB-KW"/>
</dbReference>
<keyword evidence="3" id="KW-0479">Metal-binding</keyword>
<dbReference type="RefSeq" id="XP_004339882.1">
    <property type="nucleotide sequence ID" value="XM_004339834.1"/>
</dbReference>
<dbReference type="Pfam" id="PF03367">
    <property type="entry name" value="Zn_ribbon_ZPR1"/>
    <property type="match status" value="2"/>
</dbReference>
<dbReference type="InterPro" id="IPR004457">
    <property type="entry name" value="Znf_ZPR1"/>
</dbReference>
<dbReference type="FunFam" id="2.60.120.1040:FF:000001">
    <property type="entry name" value="Zinc finger protein ZPR1"/>
    <property type="match status" value="1"/>
</dbReference>
<organism evidence="10 11">
    <name type="scientific">Acanthamoeba castellanii (strain ATCC 30010 / Neff)</name>
    <dbReference type="NCBI Taxonomy" id="1257118"/>
    <lineage>
        <taxon>Eukaryota</taxon>
        <taxon>Amoebozoa</taxon>
        <taxon>Discosea</taxon>
        <taxon>Longamoebia</taxon>
        <taxon>Centramoebida</taxon>
        <taxon>Acanthamoebidae</taxon>
        <taxon>Acanthamoeba</taxon>
    </lineage>
</organism>
<feature type="compositionally biased region" description="Basic and acidic residues" evidence="8">
    <location>
        <begin position="476"/>
        <end position="491"/>
    </location>
</feature>
<evidence type="ECO:0000256" key="5">
    <source>
        <dbReference type="ARBA" id="ARBA00022771"/>
    </source>
</evidence>
<protein>
    <submittedName>
        <fullName evidence="10">Nucleolar zincfinger protein</fullName>
    </submittedName>
</protein>
<evidence type="ECO:0000256" key="4">
    <source>
        <dbReference type="ARBA" id="ARBA00022737"/>
    </source>
</evidence>
<dbReference type="STRING" id="1257118.L8GX68"/>
<dbReference type="NCBIfam" id="TIGR00310">
    <property type="entry name" value="ZPR1_znf"/>
    <property type="match status" value="2"/>
</dbReference>
<evidence type="ECO:0000256" key="1">
    <source>
        <dbReference type="ARBA" id="ARBA00004123"/>
    </source>
</evidence>
<dbReference type="GeneID" id="14918613"/>
<keyword evidence="7" id="KW-0539">Nucleus</keyword>
<dbReference type="PANTHER" id="PTHR10876">
    <property type="entry name" value="ZINC FINGER PROTEIN ZPR1"/>
    <property type="match status" value="1"/>
</dbReference>
<dbReference type="FunFam" id="2.20.25.420:FF:000001">
    <property type="entry name" value="Zinc finger protein ZPR1"/>
    <property type="match status" value="1"/>
</dbReference>
<reference evidence="10 11" key="1">
    <citation type="journal article" date="2013" name="Genome Biol.">
        <title>Genome of Acanthamoeba castellanii highlights extensive lateral gene transfer and early evolution of tyrosine kinase signaling.</title>
        <authorList>
            <person name="Clarke M."/>
            <person name="Lohan A.J."/>
            <person name="Liu B."/>
            <person name="Lagkouvardos I."/>
            <person name="Roy S."/>
            <person name="Zafar N."/>
            <person name="Bertelli C."/>
            <person name="Schilde C."/>
            <person name="Kianianmomeni A."/>
            <person name="Burglin T.R."/>
            <person name="Frech C."/>
            <person name="Turcotte B."/>
            <person name="Kopec K.O."/>
            <person name="Synnott J.M."/>
            <person name="Choo C."/>
            <person name="Paponov I."/>
            <person name="Finkler A."/>
            <person name="Soon Heng Tan C."/>
            <person name="Hutchins A.P."/>
            <person name="Weinmeier T."/>
            <person name="Rattei T."/>
            <person name="Chu J.S."/>
            <person name="Gimenez G."/>
            <person name="Irimia M."/>
            <person name="Rigden D.J."/>
            <person name="Fitzpatrick D.A."/>
            <person name="Lorenzo-Morales J."/>
            <person name="Bateman A."/>
            <person name="Chiu C.H."/>
            <person name="Tang P."/>
            <person name="Hegemann P."/>
            <person name="Fromm H."/>
            <person name="Raoult D."/>
            <person name="Greub G."/>
            <person name="Miranda-Saavedra D."/>
            <person name="Chen N."/>
            <person name="Nash P."/>
            <person name="Ginger M.L."/>
            <person name="Horn M."/>
            <person name="Schaap P."/>
            <person name="Caler L."/>
            <person name="Loftus B."/>
        </authorList>
    </citation>
    <scope>NUCLEOTIDE SEQUENCE [LARGE SCALE GENOMIC DNA]</scope>
    <source>
        <strain evidence="10 11">Neff</strain>
    </source>
</reference>
<dbReference type="Gene3D" id="2.20.25.420">
    <property type="entry name" value="ZPR1, zinc finger domain"/>
    <property type="match status" value="2"/>
</dbReference>
<dbReference type="OMA" id="FREVVIM"/>
<accession>L8GX68</accession>
<sequence>MEGQQTETQDNNDPIFADLGADEGPTRIESLCMNCHENGMTNLLLTKIPSFKEIILMSFHCKHCGFRNNEIQFGGSIAERGCIYKLVVTDKGDLNRQVVKSDAASIYIPELDFEIPPLTQKGTLNTIEGFLMQAIEGLNQGQEERRAAAPNVAAQIDAFTAKLEELKHGGKKFTFIIDDPAGNSFVENPSAPAADPNLTITHYERNREQNRALGISQARRGRRGGEEEEEGQKEAKKSGGGGLLSGADAEALVKRAEEGGAEHLEEVMKFPETCGLCGKRGETRMCVAHIPHFKDVIIMAFMCEACGYKSNEVKSGGAIAPKGCKITLRLTNADDLNRDVLKSETAGLEIPELELGLVPGTLGGKFSTIEGLLTTIRDDLKNNPFLRGDSAASAGRMVSLIEGLDDLLAFRSGPFTLVLDDPVANSYLQNIYAPDEDPNMTVEEYERSWDQNEDLGLNDMKTENYREDGEEDDDDKGDKEAEAKSNEEVKPAETQQP</sequence>
<evidence type="ECO:0000313" key="10">
    <source>
        <dbReference type="EMBL" id="ELR17869.1"/>
    </source>
</evidence>
<evidence type="ECO:0000256" key="3">
    <source>
        <dbReference type="ARBA" id="ARBA00022723"/>
    </source>
</evidence>
<comment type="subcellular location">
    <subcellularLocation>
        <location evidence="1">Nucleus</location>
    </subcellularLocation>
</comment>
<evidence type="ECO:0000256" key="7">
    <source>
        <dbReference type="ARBA" id="ARBA00023242"/>
    </source>
</evidence>
<gene>
    <name evidence="10" type="ORF">ACA1_249160</name>
</gene>
<dbReference type="SMART" id="SM00709">
    <property type="entry name" value="Zpr1"/>
    <property type="match status" value="2"/>
</dbReference>
<dbReference type="GO" id="GO:0005634">
    <property type="term" value="C:nucleus"/>
    <property type="evidence" value="ECO:0007669"/>
    <property type="project" value="UniProtKB-SubCell"/>
</dbReference>
<dbReference type="FunFam" id="2.20.25.420:FF:000002">
    <property type="entry name" value="Zinc finger protein ZPR1"/>
    <property type="match status" value="1"/>
</dbReference>
<keyword evidence="11" id="KW-1185">Reference proteome</keyword>
<keyword evidence="4" id="KW-0677">Repeat</keyword>
<feature type="domain" description="Zinc finger ZPR1-type" evidence="9">
    <location>
        <begin position="30"/>
        <end position="188"/>
    </location>
</feature>
<dbReference type="OrthoDB" id="308464at2759"/>
<evidence type="ECO:0000256" key="2">
    <source>
        <dbReference type="ARBA" id="ARBA00008354"/>
    </source>
</evidence>
<keyword evidence="5" id="KW-0863">Zinc-finger</keyword>
<dbReference type="Gene3D" id="2.60.120.1040">
    <property type="entry name" value="ZPR1, A/B domain"/>
    <property type="match status" value="2"/>
</dbReference>
<comment type="similarity">
    <text evidence="2">Belongs to the ZPR1 family.</text>
</comment>
<dbReference type="Proteomes" id="UP000011083">
    <property type="component" value="Unassembled WGS sequence"/>
</dbReference>
<feature type="domain" description="Zinc finger ZPR1-type" evidence="9">
    <location>
        <begin position="272"/>
        <end position="430"/>
    </location>
</feature>
<dbReference type="KEGG" id="acan:ACA1_249160"/>
<dbReference type="AlphaFoldDB" id="L8GX68"/>
<dbReference type="InterPro" id="IPR042451">
    <property type="entry name" value="ZPR1_A/B_dom"/>
</dbReference>
<dbReference type="Pfam" id="PF22794">
    <property type="entry name" value="jr-ZPR1"/>
    <property type="match status" value="2"/>
</dbReference>
<feature type="region of interest" description="Disordered" evidence="8">
    <location>
        <begin position="203"/>
        <end position="245"/>
    </location>
</feature>
<dbReference type="PANTHER" id="PTHR10876:SF0">
    <property type="entry name" value="ZINC FINGER PROTEIN ZPR1"/>
    <property type="match status" value="1"/>
</dbReference>
<proteinExistence type="inferred from homology"/>
<name>L8GX68_ACACF</name>
<feature type="region of interest" description="Disordered" evidence="8">
    <location>
        <begin position="448"/>
        <end position="497"/>
    </location>
</feature>
<dbReference type="FunFam" id="2.60.120.1040:FF:000002">
    <property type="entry name" value="zinc finger protein ZPR1"/>
    <property type="match status" value="1"/>
</dbReference>
<evidence type="ECO:0000313" key="11">
    <source>
        <dbReference type="Proteomes" id="UP000011083"/>
    </source>
</evidence>